<dbReference type="GO" id="GO:0031416">
    <property type="term" value="C:NatB complex"/>
    <property type="evidence" value="ECO:0007669"/>
    <property type="project" value="TreeGrafter"/>
</dbReference>
<evidence type="ECO:0000256" key="1">
    <source>
        <dbReference type="ARBA" id="ARBA00006298"/>
    </source>
</evidence>
<dbReference type="AlphaFoldDB" id="A0AAW1TG84"/>
<sequence length="572" mass="61928">MASCATDLKCYVLEVAPAARADLCRQLQLALPMLPEFGKTDSANDLHCLRQHLCFHQVQHWLGMPIFETSDQAEQYAGELVQLFAASQPQVAGLDAKERGHADELLVLAAAALISAAECSNSPSSDRPRRLLQALLVVEAGQQKRHVSAPLRLTACFLSSLLVAPTIASNQAGPLEIKHIMHDSVSGHVLLPGLLGAGSSDEAASLLEDMLSLYSDHERDAGDTLMMAYEAGSWTKVIEFVAFGEQLRKSHTRALAQTELCLLNLELQATKGQAKSASQNVQELPQPGDLPDVLEFHEDLAVRPAWMPPSTTHLPLSLLGWWESRTSRCAPEPPWWVVARSSASLKGASWRDGSIENLRARHLLASLLAGLKSSSSDSPCGASDEQDLLDCKQMDSSAAETYTGDSHGFMLLLTRCLQQSQKSRSDREMDSTESASSTANGNSRTAAFAESLRDIAAAFGGLCETAERLLSPQGPAQPDVMFLHCHGLLAAAALAHQQAIWMALVLPCWRKSSTTSYQSKQEFEVHTLSSLLCDISHDSVTSLQKVQARLQAIVDASRDGQAAAMMKAEFKV</sequence>
<dbReference type="Proteomes" id="UP001485043">
    <property type="component" value="Unassembled WGS sequence"/>
</dbReference>
<accession>A0AAW1TG84</accession>
<feature type="region of interest" description="Disordered" evidence="2">
    <location>
        <begin position="423"/>
        <end position="443"/>
    </location>
</feature>
<dbReference type="EMBL" id="JALJOV010000076">
    <property type="protein sequence ID" value="KAK9867602.1"/>
    <property type="molecule type" value="Genomic_DNA"/>
</dbReference>
<name>A0AAW1TG84_9CHLO</name>
<reference evidence="3 4" key="1">
    <citation type="journal article" date="2024" name="Nat. Commun.">
        <title>Phylogenomics reveals the evolutionary origins of lichenization in chlorophyte algae.</title>
        <authorList>
            <person name="Puginier C."/>
            <person name="Libourel C."/>
            <person name="Otte J."/>
            <person name="Skaloud P."/>
            <person name="Haon M."/>
            <person name="Grisel S."/>
            <person name="Petersen M."/>
            <person name="Berrin J.G."/>
            <person name="Delaux P.M."/>
            <person name="Dal Grande F."/>
            <person name="Keller J."/>
        </authorList>
    </citation>
    <scope>NUCLEOTIDE SEQUENCE [LARGE SCALE GENOMIC DNA]</scope>
    <source>
        <strain evidence="3 4">SAG 2523</strain>
    </source>
</reference>
<feature type="compositionally biased region" description="Polar residues" evidence="2">
    <location>
        <begin position="432"/>
        <end position="443"/>
    </location>
</feature>
<keyword evidence="4" id="KW-1185">Reference proteome</keyword>
<protein>
    <submittedName>
        <fullName evidence="3">Uncharacterized protein</fullName>
    </submittedName>
</protein>
<gene>
    <name evidence="3" type="ORF">WJX84_007687</name>
</gene>
<dbReference type="PANTHER" id="PTHR22767:SF3">
    <property type="entry name" value="N-ALPHA-ACETYLTRANSFERASE 25, NATB AUXILIARY SUBUNIT"/>
    <property type="match status" value="1"/>
</dbReference>
<dbReference type="InterPro" id="IPR019183">
    <property type="entry name" value="NAA25_NatB_aux_su"/>
</dbReference>
<evidence type="ECO:0000256" key="2">
    <source>
        <dbReference type="SAM" id="MobiDB-lite"/>
    </source>
</evidence>
<evidence type="ECO:0000313" key="3">
    <source>
        <dbReference type="EMBL" id="KAK9867602.1"/>
    </source>
</evidence>
<comment type="caution">
    <text evidence="3">The sequence shown here is derived from an EMBL/GenBank/DDBJ whole genome shotgun (WGS) entry which is preliminary data.</text>
</comment>
<dbReference type="PANTHER" id="PTHR22767">
    <property type="entry name" value="N-TERMINAL ACETYLTRANSFERASE-RELATED"/>
    <property type="match status" value="1"/>
</dbReference>
<organism evidence="3 4">
    <name type="scientific">Apatococcus fuscideae</name>
    <dbReference type="NCBI Taxonomy" id="2026836"/>
    <lineage>
        <taxon>Eukaryota</taxon>
        <taxon>Viridiplantae</taxon>
        <taxon>Chlorophyta</taxon>
        <taxon>core chlorophytes</taxon>
        <taxon>Trebouxiophyceae</taxon>
        <taxon>Chlorellales</taxon>
        <taxon>Chlorellaceae</taxon>
        <taxon>Apatococcus</taxon>
    </lineage>
</organism>
<dbReference type="Pfam" id="PF09797">
    <property type="entry name" value="NatB_MDM20"/>
    <property type="match status" value="1"/>
</dbReference>
<proteinExistence type="inferred from homology"/>
<evidence type="ECO:0000313" key="4">
    <source>
        <dbReference type="Proteomes" id="UP001485043"/>
    </source>
</evidence>
<comment type="similarity">
    <text evidence="1">Belongs to the MDM20/NAA25 family.</text>
</comment>